<dbReference type="EMBL" id="JAUEPN010000002">
    <property type="protein sequence ID" value="KAK3298806.1"/>
    <property type="molecule type" value="Genomic_DNA"/>
</dbReference>
<reference evidence="2" key="2">
    <citation type="submission" date="2023-06" db="EMBL/GenBank/DDBJ databases">
        <authorList>
            <consortium name="Lawrence Berkeley National Laboratory"/>
            <person name="Haridas S."/>
            <person name="Hensen N."/>
            <person name="Bonometti L."/>
            <person name="Westerberg I."/>
            <person name="Brannstrom I.O."/>
            <person name="Guillou S."/>
            <person name="Cros-Aarteil S."/>
            <person name="Calhoun S."/>
            <person name="Kuo A."/>
            <person name="Mondo S."/>
            <person name="Pangilinan J."/>
            <person name="Riley R."/>
            <person name="Labutti K."/>
            <person name="Andreopoulos B."/>
            <person name="Lipzen A."/>
            <person name="Chen C."/>
            <person name="Yanf M."/>
            <person name="Daum C."/>
            <person name="Ng V."/>
            <person name="Clum A."/>
            <person name="Steindorff A."/>
            <person name="Ohm R."/>
            <person name="Martin F."/>
            <person name="Silar P."/>
            <person name="Natvig D."/>
            <person name="Lalanne C."/>
            <person name="Gautier V."/>
            <person name="Ament-Velasquez S.L."/>
            <person name="Kruys A."/>
            <person name="Hutchinson M.I."/>
            <person name="Powell A.J."/>
            <person name="Barry K."/>
            <person name="Miller A.N."/>
            <person name="Grigoriev I.V."/>
            <person name="Debuchy R."/>
            <person name="Gladieux P."/>
            <person name="Thoren M.H."/>
            <person name="Johannesson H."/>
        </authorList>
    </citation>
    <scope>NUCLEOTIDE SEQUENCE</scope>
    <source>
        <strain evidence="2">CBS 168.71</strain>
    </source>
</reference>
<dbReference type="SUPFAM" id="SSF55729">
    <property type="entry name" value="Acyl-CoA N-acyltransferases (Nat)"/>
    <property type="match status" value="1"/>
</dbReference>
<protein>
    <recommendedName>
        <fullName evidence="1">N-acetyltransferase domain-containing protein</fullName>
    </recommendedName>
</protein>
<dbReference type="Proteomes" id="UP001278766">
    <property type="component" value="Unassembled WGS sequence"/>
</dbReference>
<proteinExistence type="predicted"/>
<feature type="domain" description="N-acetyltransferase" evidence="1">
    <location>
        <begin position="62"/>
        <end position="120"/>
    </location>
</feature>
<dbReference type="Pfam" id="PF00583">
    <property type="entry name" value="Acetyltransf_1"/>
    <property type="match status" value="1"/>
</dbReference>
<name>A0AAE0HND8_9PEZI</name>
<gene>
    <name evidence="2" type="ORF">B0H64DRAFT_386252</name>
</gene>
<dbReference type="InterPro" id="IPR016181">
    <property type="entry name" value="Acyl_CoA_acyltransferase"/>
</dbReference>
<dbReference type="GeneID" id="87840075"/>
<evidence type="ECO:0000313" key="2">
    <source>
        <dbReference type="EMBL" id="KAK3298806.1"/>
    </source>
</evidence>
<accession>A0AAE0HND8</accession>
<dbReference type="Gene3D" id="3.40.630.30">
    <property type="match status" value="1"/>
</dbReference>
<reference evidence="2" key="1">
    <citation type="journal article" date="2023" name="Mol. Phylogenet. Evol.">
        <title>Genome-scale phylogeny and comparative genomics of the fungal order Sordariales.</title>
        <authorList>
            <person name="Hensen N."/>
            <person name="Bonometti L."/>
            <person name="Westerberg I."/>
            <person name="Brannstrom I.O."/>
            <person name="Guillou S."/>
            <person name="Cros-Aarteil S."/>
            <person name="Calhoun S."/>
            <person name="Haridas S."/>
            <person name="Kuo A."/>
            <person name="Mondo S."/>
            <person name="Pangilinan J."/>
            <person name="Riley R."/>
            <person name="LaButti K."/>
            <person name="Andreopoulos B."/>
            <person name="Lipzen A."/>
            <person name="Chen C."/>
            <person name="Yan M."/>
            <person name="Daum C."/>
            <person name="Ng V."/>
            <person name="Clum A."/>
            <person name="Steindorff A."/>
            <person name="Ohm R.A."/>
            <person name="Martin F."/>
            <person name="Silar P."/>
            <person name="Natvig D.O."/>
            <person name="Lalanne C."/>
            <person name="Gautier V."/>
            <person name="Ament-Velasquez S.L."/>
            <person name="Kruys A."/>
            <person name="Hutchinson M.I."/>
            <person name="Powell A.J."/>
            <person name="Barry K."/>
            <person name="Miller A.N."/>
            <person name="Grigoriev I.V."/>
            <person name="Debuchy R."/>
            <person name="Gladieux P."/>
            <person name="Hiltunen Thoren M."/>
            <person name="Johannesson H."/>
        </authorList>
    </citation>
    <scope>NUCLEOTIDE SEQUENCE</scope>
    <source>
        <strain evidence="2">CBS 168.71</strain>
    </source>
</reference>
<sequence length="258" mass="29222">MTVDIFTEFRSEDITDAMLDDAARLFSEQYGIWGVHPPNRKSGKPGTRIRMSASQLRSQCLPEGARCSYVSATVDGTLAGHAFACRWDYKNMQVCWVTQLVVHRDHRQRRLATRIIEKVRKTEDEIFGIISAHPAACMAMSKACADTSFPHFRHPSAPEQVAIMTASPIAHIREAELRGKLFVPADVHTGLHSGVDSNFFVDHEEPFAALAWLEWERLWPLGALPDGHEYLLVFTCRSSRLERAKFLLEPRLKMPSFT</sequence>
<organism evidence="2 3">
    <name type="scientific">Chaetomium fimeti</name>
    <dbReference type="NCBI Taxonomy" id="1854472"/>
    <lineage>
        <taxon>Eukaryota</taxon>
        <taxon>Fungi</taxon>
        <taxon>Dikarya</taxon>
        <taxon>Ascomycota</taxon>
        <taxon>Pezizomycotina</taxon>
        <taxon>Sordariomycetes</taxon>
        <taxon>Sordariomycetidae</taxon>
        <taxon>Sordariales</taxon>
        <taxon>Chaetomiaceae</taxon>
        <taxon>Chaetomium</taxon>
    </lineage>
</organism>
<evidence type="ECO:0000259" key="1">
    <source>
        <dbReference type="Pfam" id="PF00583"/>
    </source>
</evidence>
<keyword evidence="3" id="KW-1185">Reference proteome</keyword>
<evidence type="ECO:0000313" key="3">
    <source>
        <dbReference type="Proteomes" id="UP001278766"/>
    </source>
</evidence>
<dbReference type="GO" id="GO:0016747">
    <property type="term" value="F:acyltransferase activity, transferring groups other than amino-acyl groups"/>
    <property type="evidence" value="ECO:0007669"/>
    <property type="project" value="InterPro"/>
</dbReference>
<dbReference type="AlphaFoldDB" id="A0AAE0HND8"/>
<dbReference type="InterPro" id="IPR000182">
    <property type="entry name" value="GNAT_dom"/>
</dbReference>
<comment type="caution">
    <text evidence="2">The sequence shown here is derived from an EMBL/GenBank/DDBJ whole genome shotgun (WGS) entry which is preliminary data.</text>
</comment>
<dbReference type="RefSeq" id="XP_062662320.1">
    <property type="nucleotide sequence ID" value="XM_062803127.1"/>
</dbReference>
<dbReference type="CDD" id="cd04301">
    <property type="entry name" value="NAT_SF"/>
    <property type="match status" value="1"/>
</dbReference>